<proteinExistence type="predicted"/>
<dbReference type="SUPFAM" id="SSF89360">
    <property type="entry name" value="HesB-like domain"/>
    <property type="match status" value="1"/>
</dbReference>
<reference evidence="2" key="2">
    <citation type="journal article" date="2015" name="ISME J.">
        <title>A new class of marine Euryarchaeota group II from the Mediterranean deep chlorophyll maximum.</title>
        <authorList>
            <person name="Martin-Cuadrado A.B."/>
            <person name="Garcia-Heredia I."/>
            <person name="Molto A.G."/>
            <person name="Lopez-Ubeda R."/>
            <person name="Kimes N."/>
            <person name="Lopez-Garcia P."/>
            <person name="Moreira D."/>
            <person name="Rodriguez-Valera F."/>
        </authorList>
    </citation>
    <scope>NUCLEOTIDE SEQUENCE</scope>
</reference>
<dbReference type="Gene3D" id="2.60.300.12">
    <property type="entry name" value="HesB-like domain"/>
    <property type="match status" value="1"/>
</dbReference>
<sequence>MDCGTCETSSPLEMHKPEVVDVNLSISDNAVKMLGDAFGEDRSMALLVGVLSGGCSGYMYDLQIVENTDVDCQEINIDGFRVLIPNSSSHLLNGIQIDYEDRLMGGGFKIINPNAESSCGCGESFS</sequence>
<dbReference type="InterPro" id="IPR031108">
    <property type="entry name" value="IscA_plant_cyanobact"/>
</dbReference>
<dbReference type="InterPro" id="IPR000361">
    <property type="entry name" value="ATAP_core_dom"/>
</dbReference>
<dbReference type="EMBL" id="KP211885">
    <property type="protein sequence ID" value="ANV80345.1"/>
    <property type="molecule type" value="Genomic_DNA"/>
</dbReference>
<organism evidence="2">
    <name type="scientific">uncultured Poseidoniia archaeon</name>
    <dbReference type="NCBI Taxonomy" id="1697135"/>
    <lineage>
        <taxon>Archaea</taxon>
        <taxon>Methanobacteriati</taxon>
        <taxon>Thermoplasmatota</taxon>
        <taxon>Candidatus Poseidoniia</taxon>
        <taxon>environmental samples</taxon>
    </lineage>
</organism>
<protein>
    <submittedName>
        <fullName evidence="2">Putative Fe-S cluster biosynthesis protein</fullName>
    </submittedName>
</protein>
<dbReference type="GO" id="GO:0051536">
    <property type="term" value="F:iron-sulfur cluster binding"/>
    <property type="evidence" value="ECO:0007669"/>
    <property type="project" value="InterPro"/>
</dbReference>
<dbReference type="AlphaFoldDB" id="A0A1B1TDI8"/>
<accession>A0A1B1TDI8</accession>
<dbReference type="PROSITE" id="PS01152">
    <property type="entry name" value="HESB"/>
    <property type="match status" value="1"/>
</dbReference>
<evidence type="ECO:0000259" key="1">
    <source>
        <dbReference type="Pfam" id="PF01521"/>
    </source>
</evidence>
<evidence type="ECO:0000313" key="2">
    <source>
        <dbReference type="EMBL" id="ANV80345.1"/>
    </source>
</evidence>
<dbReference type="InterPro" id="IPR016092">
    <property type="entry name" value="ATAP"/>
</dbReference>
<dbReference type="InterPro" id="IPR017870">
    <property type="entry name" value="FeS_cluster_insertion_CS"/>
</dbReference>
<dbReference type="PANTHER" id="PTHR47265:SF1">
    <property type="entry name" value="IRON-SULFUR ASSEMBLY PROTEIN ISCA, CHLOROPLASTIC"/>
    <property type="match status" value="1"/>
</dbReference>
<dbReference type="InterPro" id="IPR035903">
    <property type="entry name" value="HesB-like_dom_sf"/>
</dbReference>
<dbReference type="GO" id="GO:0016226">
    <property type="term" value="P:iron-sulfur cluster assembly"/>
    <property type="evidence" value="ECO:0007669"/>
    <property type="project" value="InterPro"/>
</dbReference>
<dbReference type="PANTHER" id="PTHR47265">
    <property type="entry name" value="IRON-SULFUR ASSEMBLY PROTEIN ISCA, CHLOROPLASTIC"/>
    <property type="match status" value="1"/>
</dbReference>
<dbReference type="Pfam" id="PF01521">
    <property type="entry name" value="Fe-S_biosyn"/>
    <property type="match status" value="1"/>
</dbReference>
<dbReference type="NCBIfam" id="TIGR00049">
    <property type="entry name" value="iron-sulfur cluster assembly accessory protein"/>
    <property type="match status" value="1"/>
</dbReference>
<feature type="domain" description="Core" evidence="1">
    <location>
        <begin position="23"/>
        <end position="123"/>
    </location>
</feature>
<reference evidence="2" key="1">
    <citation type="submission" date="2014-11" db="EMBL/GenBank/DDBJ databases">
        <authorList>
            <person name="Zhu J."/>
            <person name="Qi W."/>
            <person name="Song R."/>
        </authorList>
    </citation>
    <scope>NUCLEOTIDE SEQUENCE</scope>
</reference>
<name>A0A1B1TDI8_9ARCH</name>
<dbReference type="GO" id="GO:0030674">
    <property type="term" value="F:protein-macromolecule adaptor activity"/>
    <property type="evidence" value="ECO:0007669"/>
    <property type="project" value="TreeGrafter"/>
</dbReference>